<protein>
    <submittedName>
        <fullName evidence="1">Kinase</fullName>
    </submittedName>
</protein>
<proteinExistence type="predicted"/>
<dbReference type="RefSeq" id="WP_261935582.1">
    <property type="nucleotide sequence ID" value="NZ_AP018817.1"/>
</dbReference>
<dbReference type="Gene3D" id="3.40.50.300">
    <property type="entry name" value="P-loop containing nucleotide triphosphate hydrolases"/>
    <property type="match status" value="1"/>
</dbReference>
<sequence length="307" mass="34141">MGTAIDDLIAAERLPPSYAAIVDRWWRPLARQIAQWHGSAGRTLVIGMNGAQGSGKSTVCRFLQASLLPEYGLSATVVALDDLYLPLQAREQMAQDIHPLFRTRGVPGTHDVDAGISLLEDMAAGREVLIPRFSKALDDRLPRTGWTRHSGKVDILLFEGWCVGARPEDATSLIQPLNALEAQDDPDGIWRDHVNHALETSYAQWFSLIDHLVMLQPPSFDHVLNNRLLQEHKLRAIAPDAPGIMDDAAVARFVSHYERLTRHMFADLPARPDMVFLLDAQQNVMSCQRLAHTCFPCVQPQCCTGIV</sequence>
<keyword evidence="1" id="KW-0808">Transferase</keyword>
<dbReference type="InterPro" id="IPR027417">
    <property type="entry name" value="P-loop_NTPase"/>
</dbReference>
<evidence type="ECO:0000313" key="1">
    <source>
        <dbReference type="EMBL" id="BBF67997.1"/>
    </source>
</evidence>
<evidence type="ECO:0000313" key="2">
    <source>
        <dbReference type="Proteomes" id="UP001059971"/>
    </source>
</evidence>
<keyword evidence="1" id="KW-0418">Kinase</keyword>
<dbReference type="SUPFAM" id="SSF52540">
    <property type="entry name" value="P-loop containing nucleoside triphosphate hydrolases"/>
    <property type="match status" value="1"/>
</dbReference>
<dbReference type="EMBL" id="AP018817">
    <property type="protein sequence ID" value="BBF67997.1"/>
    <property type="molecule type" value="Genomic_DNA"/>
</dbReference>
<organism evidence="1 2">
    <name type="scientific">Sphingomonas bisphenolicum</name>
    <dbReference type="NCBI Taxonomy" id="296544"/>
    <lineage>
        <taxon>Bacteria</taxon>
        <taxon>Pseudomonadati</taxon>
        <taxon>Pseudomonadota</taxon>
        <taxon>Alphaproteobacteria</taxon>
        <taxon>Sphingomonadales</taxon>
        <taxon>Sphingomonadaceae</taxon>
        <taxon>Sphingomonas</taxon>
    </lineage>
</organism>
<reference evidence="1" key="1">
    <citation type="submission" date="2018-07" db="EMBL/GenBank/DDBJ databases">
        <title>Complete genome sequence of Sphingomonas bisphenolicum strain AO1, a bisphenol A degradative bacterium isolated from Japanese farm field.</title>
        <authorList>
            <person name="Murakami M."/>
            <person name="Koh M."/>
            <person name="Koba S."/>
            <person name="Matsumura Y."/>
        </authorList>
    </citation>
    <scope>NUCLEOTIDE SEQUENCE</scope>
    <source>
        <strain evidence="1">AO1</strain>
    </source>
</reference>
<accession>A0ABM7FSN5</accession>
<name>A0ABM7FSN5_9SPHN</name>
<gene>
    <name evidence="1" type="ORF">SBA_ch1_01970</name>
</gene>
<keyword evidence="2" id="KW-1185">Reference proteome</keyword>
<dbReference type="Proteomes" id="UP001059971">
    <property type="component" value="Chromosome 1"/>
</dbReference>
<dbReference type="GO" id="GO:0016301">
    <property type="term" value="F:kinase activity"/>
    <property type="evidence" value="ECO:0007669"/>
    <property type="project" value="UniProtKB-KW"/>
</dbReference>